<feature type="region of interest" description="Disordered" evidence="2">
    <location>
        <begin position="132"/>
        <end position="236"/>
    </location>
</feature>
<dbReference type="InterPro" id="IPR018466">
    <property type="entry name" value="Kre9/Knh1-like_N"/>
</dbReference>
<feature type="domain" description="Yeast cell wall synthesis Kre9/Knh1-like N-terminal" evidence="4">
    <location>
        <begin position="40"/>
        <end position="134"/>
    </location>
</feature>
<evidence type="ECO:0000256" key="1">
    <source>
        <dbReference type="ARBA" id="ARBA00022729"/>
    </source>
</evidence>
<name>A0ABP1DY70_9APHY</name>
<feature type="compositionally biased region" description="Low complexity" evidence="2">
    <location>
        <begin position="140"/>
        <end position="175"/>
    </location>
</feature>
<keyword evidence="6" id="KW-1185">Reference proteome</keyword>
<sequence length="265" mass="27020">MSTMLVMFDAIVLVFSYLLSSAHAIPVLVTRDVVNPPVTSPDASTVWHVGETQTVTWDTSSLPPPANITNTRGKVILGFLTSDSENLMIDTPLAQNFSILDGLVQVTVPDVPPRTNYIIALMGDSGNISPEFTIEGGSGSASSSAAPSSSSTVVPTSAPATTFDSSPTPGPSSTPDNSFTILTTDPVSPTVGPSSASHQSAPAPTPSSSARPTSTVTVPATSPASTLDPSTSGVGALSSTNAAWSSKEFKSSSFAITAFLAFALL</sequence>
<evidence type="ECO:0000256" key="2">
    <source>
        <dbReference type="SAM" id="MobiDB-lite"/>
    </source>
</evidence>
<protein>
    <recommendedName>
        <fullName evidence="4">Yeast cell wall synthesis Kre9/Knh1-like N-terminal domain-containing protein</fullName>
    </recommendedName>
</protein>
<keyword evidence="1 3" id="KW-0732">Signal</keyword>
<reference evidence="6" key="1">
    <citation type="submission" date="2024-04" db="EMBL/GenBank/DDBJ databases">
        <authorList>
            <person name="Shaw F."/>
            <person name="Minotto A."/>
        </authorList>
    </citation>
    <scope>NUCLEOTIDE SEQUENCE [LARGE SCALE GENOMIC DNA]</scope>
</reference>
<accession>A0ABP1DY70</accession>
<dbReference type="Pfam" id="PF10342">
    <property type="entry name" value="Kre9_KNH"/>
    <property type="match status" value="1"/>
</dbReference>
<feature type="compositionally biased region" description="Polar residues" evidence="2">
    <location>
        <begin position="176"/>
        <end position="187"/>
    </location>
</feature>
<dbReference type="EMBL" id="OZ037950">
    <property type="protein sequence ID" value="CAL1712728.1"/>
    <property type="molecule type" value="Genomic_DNA"/>
</dbReference>
<organism evidence="5 6">
    <name type="scientific">Somion occarium</name>
    <dbReference type="NCBI Taxonomy" id="3059160"/>
    <lineage>
        <taxon>Eukaryota</taxon>
        <taxon>Fungi</taxon>
        <taxon>Dikarya</taxon>
        <taxon>Basidiomycota</taxon>
        <taxon>Agaricomycotina</taxon>
        <taxon>Agaricomycetes</taxon>
        <taxon>Polyporales</taxon>
        <taxon>Cerrenaceae</taxon>
        <taxon>Somion</taxon>
    </lineage>
</organism>
<feature type="compositionally biased region" description="Polar residues" evidence="2">
    <location>
        <begin position="227"/>
        <end position="236"/>
    </location>
</feature>
<evidence type="ECO:0000313" key="5">
    <source>
        <dbReference type="EMBL" id="CAL1712728.1"/>
    </source>
</evidence>
<evidence type="ECO:0000313" key="6">
    <source>
        <dbReference type="Proteomes" id="UP001497453"/>
    </source>
</evidence>
<evidence type="ECO:0000259" key="4">
    <source>
        <dbReference type="Pfam" id="PF10342"/>
    </source>
</evidence>
<proteinExistence type="predicted"/>
<evidence type="ECO:0000256" key="3">
    <source>
        <dbReference type="SAM" id="SignalP"/>
    </source>
</evidence>
<feature type="compositionally biased region" description="Low complexity" evidence="2">
    <location>
        <begin position="193"/>
        <end position="226"/>
    </location>
</feature>
<feature type="chain" id="PRO_5045470301" description="Yeast cell wall synthesis Kre9/Knh1-like N-terminal domain-containing protein" evidence="3">
    <location>
        <begin position="25"/>
        <end position="265"/>
    </location>
</feature>
<feature type="signal peptide" evidence="3">
    <location>
        <begin position="1"/>
        <end position="24"/>
    </location>
</feature>
<dbReference type="Proteomes" id="UP001497453">
    <property type="component" value="Chromosome 7"/>
</dbReference>
<gene>
    <name evidence="5" type="ORF">GFSPODELE1_LOCUS8960</name>
</gene>